<dbReference type="InterPro" id="IPR039245">
    <property type="entry name" value="TYSND1/DEG15"/>
</dbReference>
<dbReference type="GO" id="GO:0005777">
    <property type="term" value="C:peroxisome"/>
    <property type="evidence" value="ECO:0007669"/>
    <property type="project" value="UniProtKB-SubCell"/>
</dbReference>
<evidence type="ECO:0000256" key="1">
    <source>
        <dbReference type="PIRNR" id="PIRNR037989"/>
    </source>
</evidence>
<dbReference type="PANTHER" id="PTHR21004">
    <property type="entry name" value="SERINE PROTEASE-RELATED"/>
    <property type="match status" value="1"/>
</dbReference>
<keyword evidence="1" id="KW-0720">Serine protease</keyword>
<dbReference type="GO" id="GO:0004252">
    <property type="term" value="F:serine-type endopeptidase activity"/>
    <property type="evidence" value="ECO:0007669"/>
    <property type="project" value="InterPro"/>
</dbReference>
<name>A0AAW2IAN0_9NEOP</name>
<dbReference type="Gene3D" id="2.40.10.10">
    <property type="entry name" value="Trypsin-like serine proteases"/>
    <property type="match status" value="2"/>
</dbReference>
<protein>
    <recommendedName>
        <fullName evidence="1">Peroxisomal leader peptide-processing protease</fullName>
        <ecNumber evidence="1">3.4.21.-</ecNumber>
    </recommendedName>
</protein>
<evidence type="ECO:0000313" key="2">
    <source>
        <dbReference type="EMBL" id="KAL0278923.1"/>
    </source>
</evidence>
<comment type="subcellular location">
    <subcellularLocation>
        <location evidence="1">Peroxisome</location>
    </subcellularLocation>
</comment>
<dbReference type="InterPro" id="IPR043504">
    <property type="entry name" value="Peptidase_S1_PA_chymotrypsin"/>
</dbReference>
<comment type="caution">
    <text evidence="2">The sequence shown here is derived from an EMBL/GenBank/DDBJ whole genome shotgun (WGS) entry which is preliminary data.</text>
</comment>
<comment type="PTM">
    <text evidence="1">The full-lengh TYSND1 is the active the proteolytic processing of PTS1- and PTS2-proteins and in self-cleavage, and intermolecular self-cleavage of TYSND1 down-regulates its protease activity.</text>
</comment>
<dbReference type="GO" id="GO:0016485">
    <property type="term" value="P:protein processing"/>
    <property type="evidence" value="ECO:0007669"/>
    <property type="project" value="InterPro"/>
</dbReference>
<proteinExistence type="inferred from homology"/>
<reference evidence="2" key="1">
    <citation type="journal article" date="2024" name="Gigascience">
        <title>Chromosome-level genome of the poultry shaft louse Menopon gallinae provides insight into the host-switching and adaptive evolution of parasitic lice.</title>
        <authorList>
            <person name="Xu Y."/>
            <person name="Ma L."/>
            <person name="Liu S."/>
            <person name="Liang Y."/>
            <person name="Liu Q."/>
            <person name="He Z."/>
            <person name="Tian L."/>
            <person name="Duan Y."/>
            <person name="Cai W."/>
            <person name="Li H."/>
            <person name="Song F."/>
        </authorList>
    </citation>
    <scope>NUCLEOTIDE SEQUENCE</scope>
    <source>
        <strain evidence="2">Cailab_2023a</strain>
    </source>
</reference>
<dbReference type="PANTHER" id="PTHR21004:SF0">
    <property type="entry name" value="PEROXISOMAL LEADER PEPTIDE-PROCESSING PROTEASE"/>
    <property type="match status" value="1"/>
</dbReference>
<organism evidence="2">
    <name type="scientific">Menopon gallinae</name>
    <name type="common">poultry shaft louse</name>
    <dbReference type="NCBI Taxonomy" id="328185"/>
    <lineage>
        <taxon>Eukaryota</taxon>
        <taxon>Metazoa</taxon>
        <taxon>Ecdysozoa</taxon>
        <taxon>Arthropoda</taxon>
        <taxon>Hexapoda</taxon>
        <taxon>Insecta</taxon>
        <taxon>Pterygota</taxon>
        <taxon>Neoptera</taxon>
        <taxon>Paraneoptera</taxon>
        <taxon>Psocodea</taxon>
        <taxon>Troctomorpha</taxon>
        <taxon>Phthiraptera</taxon>
        <taxon>Amblycera</taxon>
        <taxon>Menoponidae</taxon>
        <taxon>Menopon</taxon>
    </lineage>
</organism>
<comment type="similarity">
    <text evidence="1">Belongs to the peptidase S1B family.</text>
</comment>
<dbReference type="AlphaFoldDB" id="A0AAW2IAN0"/>
<keyword evidence="1" id="KW-0378">Hydrolase</keyword>
<gene>
    <name evidence="2" type="ORF">PYX00_000599</name>
</gene>
<dbReference type="Pfam" id="PF13365">
    <property type="entry name" value="Trypsin_2"/>
    <property type="match status" value="1"/>
</dbReference>
<sequence length="477" mass="51909">MPARGVVVTVFGRNGKLKSVSSGVSFADGIVLIHGFTLLPFAKEKWFAKIVNKLGNRPKPVAELGRMVRFEVLEEEDVTAAGYERTAREMVVAGAWNCPVVGAIPCGRPQKAQDEAGLRCFPLFLFLTTPGKVLENVEFILEELVEPVRGQGVIVESTPFGHVGMINSISRGVVCRSLENHPCVFLTDAQTAPCSNSGPIYSVDKDGRKGPMIGIVIGPQINSGGWPGLTLGVALLPVLQRLTSPGRRREREFRQQNGALSSVMDLVDETIILVQCGKYRGTGVVIDASSGTILTCSHVIQEERDGILVRHKGRSYSCELIYKTGDAAGCDLAVIKVSSPHCFTSQMEFADSPAKTGEMVFAAGFPLLDEKLESTNDTPLITLGCVSKTNPFKIQTSCVVLSGHSGGAIIRDGKLLGIIVCNLMYGSQIHPNTNHALPVRVFRHHVEKYLKDKNVQHLKNLETNDEQVRVFWKSKMS</sequence>
<dbReference type="SUPFAM" id="SSF50494">
    <property type="entry name" value="Trypsin-like serine proteases"/>
    <property type="match status" value="1"/>
</dbReference>
<dbReference type="EC" id="3.4.21.-" evidence="1"/>
<dbReference type="EMBL" id="JARGDH010000001">
    <property type="protein sequence ID" value="KAL0278923.1"/>
    <property type="molecule type" value="Genomic_DNA"/>
</dbReference>
<keyword evidence="1" id="KW-0576">Peroxisome</keyword>
<comment type="function">
    <text evidence="1">Peroxisomal protease that mediates both the removal of the leader peptide from proteins containing a PTS2 target sequence and processes several PTS1-containing proteins. Catalyzes the processing of PTS1-proteins involved in the peroxisomal beta-oxidation of fatty acids.</text>
</comment>
<accession>A0AAW2IAN0</accession>
<dbReference type="GO" id="GO:0031998">
    <property type="term" value="P:regulation of fatty acid beta-oxidation"/>
    <property type="evidence" value="ECO:0007669"/>
    <property type="project" value="TreeGrafter"/>
</dbReference>
<dbReference type="InterPro" id="IPR009003">
    <property type="entry name" value="Peptidase_S1_PA"/>
</dbReference>
<keyword evidence="1" id="KW-0645">Protease</keyword>